<feature type="region of interest" description="Disordered" evidence="4">
    <location>
        <begin position="1852"/>
        <end position="1875"/>
    </location>
</feature>
<feature type="region of interest" description="Disordered" evidence="4">
    <location>
        <begin position="1"/>
        <end position="105"/>
    </location>
</feature>
<dbReference type="SUPFAM" id="SSF50729">
    <property type="entry name" value="PH domain-like"/>
    <property type="match status" value="1"/>
</dbReference>
<dbReference type="InterPro" id="IPR013320">
    <property type="entry name" value="ConA-like_dom_sf"/>
</dbReference>
<dbReference type="RefSeq" id="XP_024399025.1">
    <property type="nucleotide sequence ID" value="XM_024543257.2"/>
</dbReference>
<dbReference type="PROSITE" id="PS51783">
    <property type="entry name" value="PH_BEACH"/>
    <property type="match status" value="1"/>
</dbReference>
<dbReference type="PANTHER" id="PTHR13743:SF157">
    <property type="entry name" value="BEACH DOMAIN-CONTAINING PROTEIN C2"/>
    <property type="match status" value="1"/>
</dbReference>
<keyword evidence="9" id="KW-1185">Reference proteome</keyword>
<proteinExistence type="predicted"/>
<dbReference type="InterPro" id="IPR001680">
    <property type="entry name" value="WD40_rpt"/>
</dbReference>
<dbReference type="GeneID" id="112293614"/>
<dbReference type="RefSeq" id="XP_024399026.1">
    <property type="nucleotide sequence ID" value="XM_024543258.2"/>
</dbReference>
<feature type="compositionally biased region" description="Polar residues" evidence="4">
    <location>
        <begin position="53"/>
        <end position="63"/>
    </location>
</feature>
<name>A0A2K1J8K3_PHYPA</name>
<dbReference type="InterPro" id="IPR015943">
    <property type="entry name" value="WD40/YVTN_repeat-like_dom_sf"/>
</dbReference>
<dbReference type="InterPro" id="IPR023362">
    <property type="entry name" value="PH-BEACH_dom"/>
</dbReference>
<dbReference type="Proteomes" id="UP000006727">
    <property type="component" value="Chromosome 16"/>
</dbReference>
<evidence type="ECO:0000256" key="4">
    <source>
        <dbReference type="SAM" id="MobiDB-lite"/>
    </source>
</evidence>
<feature type="region of interest" description="Disordered" evidence="4">
    <location>
        <begin position="3009"/>
        <end position="3030"/>
    </location>
</feature>
<evidence type="ECO:0000256" key="1">
    <source>
        <dbReference type="ARBA" id="ARBA00022574"/>
    </source>
</evidence>
<dbReference type="InterPro" id="IPR050865">
    <property type="entry name" value="BEACH_Domain"/>
</dbReference>
<gene>
    <name evidence="8" type="primary">LOC112293614</name>
    <name evidence="7" type="ORF">PHYPA_020971</name>
</gene>
<dbReference type="Pfam" id="PF02138">
    <property type="entry name" value="Beach"/>
    <property type="match status" value="1"/>
</dbReference>
<feature type="region of interest" description="Disordered" evidence="4">
    <location>
        <begin position="999"/>
        <end position="1021"/>
    </location>
</feature>
<evidence type="ECO:0000259" key="5">
    <source>
        <dbReference type="PROSITE" id="PS50197"/>
    </source>
</evidence>
<dbReference type="Pfam" id="PF14844">
    <property type="entry name" value="PH_BEACH"/>
    <property type="match status" value="1"/>
</dbReference>
<feature type="compositionally biased region" description="Basic and acidic residues" evidence="4">
    <location>
        <begin position="1006"/>
        <end position="1018"/>
    </location>
</feature>
<evidence type="ECO:0000259" key="6">
    <source>
        <dbReference type="PROSITE" id="PS51783"/>
    </source>
</evidence>
<dbReference type="SMART" id="SM01026">
    <property type="entry name" value="Beach"/>
    <property type="match status" value="1"/>
</dbReference>
<dbReference type="Gramene" id="Pp3c16_14330V3.2">
    <property type="protein sequence ID" value="Pp3c16_14330V3.2"/>
    <property type="gene ID" value="Pp3c16_14330"/>
</dbReference>
<dbReference type="SMART" id="SM00320">
    <property type="entry name" value="WD40"/>
    <property type="match status" value="3"/>
</dbReference>
<dbReference type="PROSITE" id="PS50197">
    <property type="entry name" value="BEACH"/>
    <property type="match status" value="1"/>
</dbReference>
<evidence type="ECO:0000313" key="8">
    <source>
        <dbReference type="EnsemblPlants" id="Pp3c16_14330V3.1"/>
    </source>
</evidence>
<dbReference type="InterPro" id="IPR036372">
    <property type="entry name" value="BEACH_dom_sf"/>
</dbReference>
<evidence type="ECO:0000256" key="2">
    <source>
        <dbReference type="ARBA" id="ARBA00022737"/>
    </source>
</evidence>
<dbReference type="OrthoDB" id="26681at2759"/>
<reference evidence="7 9" key="2">
    <citation type="journal article" date="2018" name="Plant J.">
        <title>The Physcomitrella patens chromosome-scale assembly reveals moss genome structure and evolution.</title>
        <authorList>
            <person name="Lang D."/>
            <person name="Ullrich K.K."/>
            <person name="Murat F."/>
            <person name="Fuchs J."/>
            <person name="Jenkins J."/>
            <person name="Haas F.B."/>
            <person name="Piednoel M."/>
            <person name="Gundlach H."/>
            <person name="Van Bel M."/>
            <person name="Meyberg R."/>
            <person name="Vives C."/>
            <person name="Morata J."/>
            <person name="Symeonidi A."/>
            <person name="Hiss M."/>
            <person name="Muchero W."/>
            <person name="Kamisugi Y."/>
            <person name="Saleh O."/>
            <person name="Blanc G."/>
            <person name="Decker E.L."/>
            <person name="van Gessel N."/>
            <person name="Grimwood J."/>
            <person name="Hayes R.D."/>
            <person name="Graham S.W."/>
            <person name="Gunter L.E."/>
            <person name="McDaniel S.F."/>
            <person name="Hoernstein S.N.W."/>
            <person name="Larsson A."/>
            <person name="Li F.W."/>
            <person name="Perroud P.F."/>
            <person name="Phillips J."/>
            <person name="Ranjan P."/>
            <person name="Rokshar D.S."/>
            <person name="Rothfels C.J."/>
            <person name="Schneider L."/>
            <person name="Shu S."/>
            <person name="Stevenson D.W."/>
            <person name="Thummler F."/>
            <person name="Tillich M."/>
            <person name="Villarreal Aguilar J.C."/>
            <person name="Widiez T."/>
            <person name="Wong G.K."/>
            <person name="Wymore A."/>
            <person name="Zhang Y."/>
            <person name="Zimmer A.D."/>
            <person name="Quatrano R.S."/>
            <person name="Mayer K.F.X."/>
            <person name="Goodstein D."/>
            <person name="Casacuberta J.M."/>
            <person name="Vandepoele K."/>
            <person name="Reski R."/>
            <person name="Cuming A.C."/>
            <person name="Tuskan G.A."/>
            <person name="Maumus F."/>
            <person name="Salse J."/>
            <person name="Schmutz J."/>
            <person name="Rensing S.A."/>
        </authorList>
    </citation>
    <scope>NUCLEOTIDE SEQUENCE [LARGE SCALE GENOMIC DNA]</scope>
    <source>
        <strain evidence="8 9">cv. Gransden 2004</strain>
    </source>
</reference>
<evidence type="ECO:0000256" key="3">
    <source>
        <dbReference type="PROSITE-ProRule" id="PRU00221"/>
    </source>
</evidence>
<dbReference type="FunCoup" id="A0A2K1J8K3">
    <property type="interactions" value="1489"/>
</dbReference>
<feature type="compositionally biased region" description="Basic and acidic residues" evidence="4">
    <location>
        <begin position="2099"/>
        <end position="2132"/>
    </location>
</feature>
<dbReference type="EnsemblPlants" id="Pp3c16_14330V3.2">
    <property type="protein sequence ID" value="Pp3c16_14330V3.2"/>
    <property type="gene ID" value="Pp3c16_14330"/>
</dbReference>
<feature type="repeat" description="WD" evidence="3">
    <location>
        <begin position="2754"/>
        <end position="2795"/>
    </location>
</feature>
<dbReference type="Pfam" id="PF15787">
    <property type="entry name" value="DUF4704"/>
    <property type="match status" value="2"/>
</dbReference>
<dbReference type="EMBL" id="ABEU02000016">
    <property type="protein sequence ID" value="PNR37862.1"/>
    <property type="molecule type" value="Genomic_DNA"/>
</dbReference>
<evidence type="ECO:0008006" key="10">
    <source>
        <dbReference type="Google" id="ProtNLM"/>
    </source>
</evidence>
<feature type="region of interest" description="Disordered" evidence="4">
    <location>
        <begin position="2065"/>
        <end position="2148"/>
    </location>
</feature>
<organism evidence="7">
    <name type="scientific">Physcomitrium patens</name>
    <name type="common">Spreading-leaved earth moss</name>
    <name type="synonym">Physcomitrella patens</name>
    <dbReference type="NCBI Taxonomy" id="3218"/>
    <lineage>
        <taxon>Eukaryota</taxon>
        <taxon>Viridiplantae</taxon>
        <taxon>Streptophyta</taxon>
        <taxon>Embryophyta</taxon>
        <taxon>Bryophyta</taxon>
        <taxon>Bryophytina</taxon>
        <taxon>Bryopsida</taxon>
        <taxon>Funariidae</taxon>
        <taxon>Funariales</taxon>
        <taxon>Funariaceae</taxon>
        <taxon>Physcomitrium</taxon>
    </lineage>
</organism>
<feature type="region of interest" description="Disordered" evidence="4">
    <location>
        <begin position="2949"/>
        <end position="2973"/>
    </location>
</feature>
<dbReference type="PROSITE" id="PS50294">
    <property type="entry name" value="WD_REPEATS_REGION"/>
    <property type="match status" value="1"/>
</dbReference>
<dbReference type="Pfam" id="PF20426">
    <property type="entry name" value="NBCH_WD40"/>
    <property type="match status" value="1"/>
</dbReference>
<accession>A0A2K1J8K3</accession>
<feature type="compositionally biased region" description="Basic and acidic residues" evidence="4">
    <location>
        <begin position="2065"/>
        <end position="2077"/>
    </location>
</feature>
<evidence type="ECO:0000313" key="7">
    <source>
        <dbReference type="EMBL" id="PNR37862.1"/>
    </source>
</evidence>
<dbReference type="SUPFAM" id="SSF81837">
    <property type="entry name" value="BEACH domain"/>
    <property type="match status" value="1"/>
</dbReference>
<dbReference type="Gene3D" id="2.130.10.10">
    <property type="entry name" value="YVTN repeat-like/Quinoprotein amine dehydrogenase"/>
    <property type="match status" value="1"/>
</dbReference>
<dbReference type="InterPro" id="IPR000409">
    <property type="entry name" value="BEACH_dom"/>
</dbReference>
<dbReference type="FunFam" id="1.10.1540.10:FF:000001">
    <property type="entry name" value="neurobeachin isoform X1"/>
    <property type="match status" value="1"/>
</dbReference>
<dbReference type="KEGG" id="ppp:112293614"/>
<reference evidence="8" key="3">
    <citation type="submission" date="2020-12" db="UniProtKB">
        <authorList>
            <consortium name="EnsemblPlants"/>
        </authorList>
    </citation>
    <scope>IDENTIFICATION</scope>
</reference>
<dbReference type="PaxDb" id="3218-PP1S15_95V6.1"/>
<dbReference type="SUPFAM" id="SSF50978">
    <property type="entry name" value="WD40 repeat-like"/>
    <property type="match status" value="1"/>
</dbReference>
<reference evidence="7 9" key="1">
    <citation type="journal article" date="2008" name="Science">
        <title>The Physcomitrella genome reveals evolutionary insights into the conquest of land by plants.</title>
        <authorList>
            <person name="Rensing S."/>
            <person name="Lang D."/>
            <person name="Zimmer A."/>
            <person name="Terry A."/>
            <person name="Salamov A."/>
            <person name="Shapiro H."/>
            <person name="Nishiyama T."/>
            <person name="Perroud P.-F."/>
            <person name="Lindquist E."/>
            <person name="Kamisugi Y."/>
            <person name="Tanahashi T."/>
            <person name="Sakakibara K."/>
            <person name="Fujita T."/>
            <person name="Oishi K."/>
            <person name="Shin-I T."/>
            <person name="Kuroki Y."/>
            <person name="Toyoda A."/>
            <person name="Suzuki Y."/>
            <person name="Hashimoto A."/>
            <person name="Yamaguchi K."/>
            <person name="Sugano A."/>
            <person name="Kohara Y."/>
            <person name="Fujiyama A."/>
            <person name="Anterola A."/>
            <person name="Aoki S."/>
            <person name="Ashton N."/>
            <person name="Barbazuk W.B."/>
            <person name="Barker E."/>
            <person name="Bennetzen J."/>
            <person name="Bezanilla M."/>
            <person name="Blankenship R."/>
            <person name="Cho S.H."/>
            <person name="Dutcher S."/>
            <person name="Estelle M."/>
            <person name="Fawcett J.A."/>
            <person name="Gundlach H."/>
            <person name="Hanada K."/>
            <person name="Heyl A."/>
            <person name="Hicks K.A."/>
            <person name="Hugh J."/>
            <person name="Lohr M."/>
            <person name="Mayer K."/>
            <person name="Melkozernov A."/>
            <person name="Murata T."/>
            <person name="Nelson D."/>
            <person name="Pils B."/>
            <person name="Prigge M."/>
            <person name="Reiss B."/>
            <person name="Renner T."/>
            <person name="Rombauts S."/>
            <person name="Rushton P."/>
            <person name="Sanderfoot A."/>
            <person name="Schween G."/>
            <person name="Shiu S.-H."/>
            <person name="Stueber K."/>
            <person name="Theodoulou F.L."/>
            <person name="Tu H."/>
            <person name="Van de Peer Y."/>
            <person name="Verrier P.J."/>
            <person name="Waters E."/>
            <person name="Wood A."/>
            <person name="Yang L."/>
            <person name="Cove D."/>
            <person name="Cuming A."/>
            <person name="Hasebe M."/>
            <person name="Lucas S."/>
            <person name="Mishler D.B."/>
            <person name="Reski R."/>
            <person name="Grigoriev I."/>
            <person name="Quatrano R.S."/>
            <person name="Boore J.L."/>
        </authorList>
    </citation>
    <scope>NUCLEOTIDE SEQUENCE [LARGE SCALE GENOMIC DNA]</scope>
    <source>
        <strain evidence="8 9">cv. Gransden 2004</strain>
    </source>
</reference>
<dbReference type="PROSITE" id="PS50082">
    <property type="entry name" value="WD_REPEATS_2"/>
    <property type="match status" value="1"/>
</dbReference>
<dbReference type="Gramene" id="Pp3c16_14330V3.1">
    <property type="protein sequence ID" value="Pp3c16_14330V3.1"/>
    <property type="gene ID" value="Pp3c16_14330"/>
</dbReference>
<dbReference type="InterPro" id="IPR011993">
    <property type="entry name" value="PH-like_dom_sf"/>
</dbReference>
<dbReference type="CDD" id="cd06071">
    <property type="entry name" value="Beach"/>
    <property type="match status" value="1"/>
</dbReference>
<dbReference type="EnsemblPlants" id="Pp3c16_14330V3.1">
    <property type="protein sequence ID" value="Pp3c16_14330V3.1"/>
    <property type="gene ID" value="Pp3c16_14330"/>
</dbReference>
<dbReference type="STRING" id="3218.A0A2K1J8K3"/>
<feature type="domain" description="BEACH-type PH" evidence="6">
    <location>
        <begin position="2166"/>
        <end position="2297"/>
    </location>
</feature>
<dbReference type="InterPro" id="IPR036322">
    <property type="entry name" value="WD40_repeat_dom_sf"/>
</dbReference>
<dbReference type="InterPro" id="IPR031570">
    <property type="entry name" value="NBEA/BDCP_DUF4704"/>
</dbReference>
<keyword evidence="1 3" id="KW-0853">WD repeat</keyword>
<dbReference type="PANTHER" id="PTHR13743">
    <property type="entry name" value="BEIGE/BEACH-RELATED"/>
    <property type="match status" value="1"/>
</dbReference>
<keyword evidence="2" id="KW-0677">Repeat</keyword>
<dbReference type="RefSeq" id="XP_073395597.1">
    <property type="nucleotide sequence ID" value="XM_073539496.1"/>
</dbReference>
<feature type="compositionally biased region" description="Low complexity" evidence="4">
    <location>
        <begin position="74"/>
        <end position="85"/>
    </location>
</feature>
<dbReference type="Gene3D" id="2.30.29.30">
    <property type="entry name" value="Pleckstrin-homology domain (PH domain)/Phosphotyrosine-binding domain (PTB)"/>
    <property type="match status" value="1"/>
</dbReference>
<evidence type="ECO:0000313" key="9">
    <source>
        <dbReference type="Proteomes" id="UP000006727"/>
    </source>
</evidence>
<dbReference type="CDD" id="cd01201">
    <property type="entry name" value="PH_BEACH"/>
    <property type="match status" value="1"/>
</dbReference>
<dbReference type="RefSeq" id="XP_024399024.1">
    <property type="nucleotide sequence ID" value="XM_024543256.2"/>
</dbReference>
<sequence>MMNNMENSGVGSGPDHHNSEAVPTNRFGTREKPSSLLEEPILEDLSSFRDESGSQVPPSTSEKLLSIAGEMIPEESPSILEEPSSTAEEPNSVELPSITELPRRSPEKENSVLGMHTMAEIVLNQVDELNGGLASFRSLDLGPTEPGVVVGIRPAHSVDSSHTFSAPKHNLPSLKEFTSMLKVSPELMSLVDSAIRGSDRASLVKLKRVIGGEEVFGTRDGDGDAKLARYVVDTLIAKMGGADGLDKAGGVSTPRMMLSAGAAVVAGELLPWIPCEDDDKTIVSPRTRMAKALSLILQACTRNRAMCSAAGLLRVLLVAYQRIVMGTVGRRKGSESWDTGSLLDAIEALGSHCLSVKHLREWLNAAGNISSTGKSTSLDLLHTLERTMSGEETRGPAHSFEFDGESSGLLSPGESKWPFLNGYAFATWLYIESFADTVDTAAAAAAIASAAAAKSGNSSAMSAASAVSALASEGTAHMPRFFSFLSVDNLGVEAYFHGQFLVVESIHGKGKKASLYFTHAFKPKRWYFVGLEHMHKKSLLGKAEDEMRLYVDGPLYESRPLVFPRISRGLSFCCIGTNPSRVIVGLQKRRRQCPLFAEMGPVYIFKEPLGQKKMLQLALRGGDALPTFGAGAGARWLANNEQSPTTAEESAALDLELGPRLHLLYHPKLLNGRSCPDASPAGASGACKKPAEVLGHIYIAARVRPTESVWAVGEGGPMALLPLAVGAVDKDSMQPVIKGEVSSSSALLAAPILRILALGLKYTGSAEEFARIHADRLLANLLGYLVRVPAFVGLEKKVDEQAKTEERDEELVAAVVSLSQAPQCHISLKVQLFRSLLLDLKLWGSCSYGLQKKLLSTLSDMVYSEAATMRGANAVQMLLDGCRCCYWLNPEPNSLFTFSVEKSSRHAGELNALVDELLVVVELLVGSAQGRALSDDVCSLVQFVLDCPQPNQVARVLHLMYRLVVQPNSTKAATFADTFLANGGVEMLFTLLRREAESGEGLSNRSTKDADPEMKGPCDDEQITNDQDIVEVPSDVNADYEVMNSTRKMQEISIFPSPESAGTFDGTIGISENDLRLSLSTKTVGSVARSRSAAHKTSTVGTLGGISSSIIADSVRNKFRNMDFSDGIMVGIVTLLGSLVSGGHLKVMRFGMEISQPPPSSAGPGVSSSGEGTTGVAAAAVVWLLFALEKAFQSAPRKLLTVNVYAALLPAVIRSEKGLLLADDRLAFYDAGHQFENIPLLLVLLRSLPLAPVQLQLRVLQDMLLLACTHPENRKLLTTMPEWPEWLLEILLSNYEATGMGSSEGNDKSEETEDLVYSFLTIMLEHSLRLKDGWKDVEATIHCAEWLTLSGELSTGERRLKREVYLPVIKRKIFCSLLSFASNELQLQTQVVAAAAAGVAAGGLSPRTAKAETETVASLSVSLSENALVLLMLVEDHLRLEAQAYQKTLLTKSEAPERSTYTISRGSLGGSMESFGSRSFALSSDSLEPSLEKSPSRRSSNSEMDNMSLEALATTSDGNGKISATAVERLTASVAAEPYESVRCAFACYGSYGLELAQGWKRRSRMWYGVGLPPRNCLLGGGGGGFKAWSSGLEKDDDGQWIELPLVKKAITMLKALLLDQYSPGTGVGGIFVPGTAGSGSWGLQLPQLLDSDQPFFAMLRITLLALREEDQGEPIFEGGSTEHDKNIETVLPSMRRRSKTSSGQWNFGSDYFQEIATSNARGSLLWCVLAPLLTRQLFESRRQRVLVACCILYSEMWHSVSEDRDVLRQGYMETIIPPFAALLRRWRPLLSGIHELTDAQGQSPLAVEYHHLASDMHPLEAGLAMISPGWAAAFASPPAAMALAMAAAGVGGGEGSHRRRNSESDRSSPKLLSFPTFSKAPDRVEVPQTPVDIAASKAAALAAARDQDRAARVGSGRGLGAVAMATAGQRRSLTDKERAERRNIWETMGSMWLDCDSVGNSAANNASGHPHRMFGMISSMSEKAHKMRSAEEDRRATIAATDEFDSTLGDRAWRSLLRRLQEIDALIGTFCNQLGPSRRILWKLDSTENSLRMRLRLKQSYKGTDHHGAAVDHQESGKSFLPQSLGSTPFPGGGPKIAPEKDALEESNEEDLREKKQDLEERSGEMDKDPASETVVEDSMSDVSVPSQVTNATTVSEVAAAMSTEYKEKLILEIPAAMVLPLKVLRGRFQVTTKRVCFMIDDRVYINKSGVPSVLEEEDDWEMVDGGAEEHHDGRDQQRKDGAKDRLWPLSLLREVHSRRFSLKRSALELFMVDRSNFFFNFGTMDARQRVYKAIVQAKPPYLDIVYARTQGPQQLLNRTNLTERWARREITNFEYLMQLNTLAGRTYNDITQYPVFPWVLADYTSEELNLDDPNLYRDLSKPVGALNPARLEKFLERYDNFDDPVIPKFHYHSHYSSAGTVLYYLVRVEPYTSLAIQFQGGKFDHADRMFSDIGSTWNGVLEDMSDVKELIPELFYLPEALKNGNCIDLGRTQKGDKLGDVKLPPWASSPEDFIYKHRSALESEYVSEHLNEWIDLIFGCKQRGQAAISANNVFFYMAYEGAVDIDKFTDPILRKATHEQSAYFGQTPSQLLTIPHVKRMPLADVLHLQTIFRNPNSSKAYAIPSPDRLNLPAKELRTTHDSIITVDMEAPACHVAVQKWQPNTPDGRGMPFLFHHGRSKIEPSSGLMRMFSRPTDDEENRFPRAVALPPAGVKLGSIVAITPDGHFLLTGGHADNSVKLVATDTAHAVGSTSSHCAPVTCLALSSDGSILVTGSQDSTALLWRFHGSSATSTGAGSTGMSDPSLVAAAAGASNLEEGNITAESRRPSLEGPLHVLRGHVDELVSCCVNADLDLVVTFSSSKGVLLHSITKGRFLRRLSVDRADLVALSPEGIIVVFDKATRVLQSFTVNGTLMTAKLLPSWEGNISSIVISKDGLHAVVGTSCLLPDGSRPPPRQTAVDSKSERYGGQHSPKWSMVGACPSCGGKSKMHSVNCKLSRGNQQPLFQGNQHPGFDALPRSPSGYPRSDSTIVMRRSESGLIRYSSSNVRRSNEAGGLGSGDGGISTEFQQKQQIEPQPAIILLELRTLEVIQKFMLRRGQDITAMALNNDDTNLVVSTAKKHLIVFTDPSLSMKVANQMLRMGSEGGGLAGYI</sequence>
<dbReference type="InterPro" id="IPR046851">
    <property type="entry name" value="NBCH_WD40"/>
</dbReference>
<protein>
    <recommendedName>
        <fullName evidence="10">BEACH domain-containing protein</fullName>
    </recommendedName>
</protein>
<dbReference type="SUPFAM" id="SSF49899">
    <property type="entry name" value="Concanavalin A-like lectins/glucanases"/>
    <property type="match status" value="1"/>
</dbReference>
<dbReference type="Gene3D" id="1.10.1540.10">
    <property type="entry name" value="BEACH domain"/>
    <property type="match status" value="1"/>
</dbReference>
<feature type="domain" description="BEACH" evidence="5">
    <location>
        <begin position="2312"/>
        <end position="2601"/>
    </location>
</feature>